<name>A0A8H4GTL3_9EURO</name>
<sequence length="491" mass="53624">MHTPTSLTVCTVLAALASCITTSWAQDAPAIKDSTILRSTVSCPDCPERNCYKCTLGHEKTLRASTGGLAWVRFLVGFKLPVPVSDATKCTVQFPAFVRPNPFSVNVTVARALSSDWGEDTVDGENAPESGDIFTSMLLEPYQNMQAMDITAACKGAQANGEFSIYVGTQSDMWYDEYAIPVPHGYVVTNPGDAEAVVSSIGAPSVLKSQILAGGRGKGKMSSDGKGGIRIVATPEQAFQNASRMLGHYLTTQQTPPSGLLVRKLYIYKAVDVEQEFYVSLTFDRERYSPVILISDQGGVNIESNQDKLHKFWFNLSEGITAETLAGIQKQLSFTDKEMPTIASIIRQLIKLFEERDAILLELNPLVRTPEGSFVCLDAKFDFDNAAQFRQPEIFSKEERMPGFEDEYEAQKHGLVYIRLNGHIGNIVNGAGLAMATNDLINLHGGKCANFLDIGGKATTETLLKAFEILSRDQQVRGIFVNIFGGMCIPA</sequence>
<organism evidence="9 10">
    <name type="scientific">Aspergillus fumigatiaffinis</name>
    <dbReference type="NCBI Taxonomy" id="340414"/>
    <lineage>
        <taxon>Eukaryota</taxon>
        <taxon>Fungi</taxon>
        <taxon>Dikarya</taxon>
        <taxon>Ascomycota</taxon>
        <taxon>Pezizomycotina</taxon>
        <taxon>Eurotiomycetes</taxon>
        <taxon>Eurotiomycetidae</taxon>
        <taxon>Eurotiales</taxon>
        <taxon>Aspergillaceae</taxon>
        <taxon>Aspergillus</taxon>
        <taxon>Aspergillus subgen. Fumigati</taxon>
    </lineage>
</organism>
<evidence type="ECO:0000313" key="10">
    <source>
        <dbReference type="Proteomes" id="UP000653565"/>
    </source>
</evidence>
<dbReference type="Gene3D" id="3.30.470.20">
    <property type="entry name" value="ATP-grasp fold, B domain"/>
    <property type="match status" value="1"/>
</dbReference>
<evidence type="ECO:0000259" key="8">
    <source>
        <dbReference type="PROSITE" id="PS50975"/>
    </source>
</evidence>
<dbReference type="Gene3D" id="3.40.50.261">
    <property type="entry name" value="Succinyl-CoA synthetase domains"/>
    <property type="match status" value="1"/>
</dbReference>
<keyword evidence="5 6" id="KW-0067">ATP-binding</keyword>
<dbReference type="PROSITE" id="PS01217">
    <property type="entry name" value="SUCCINYL_COA_LIG_3"/>
    <property type="match status" value="1"/>
</dbReference>
<evidence type="ECO:0000313" key="9">
    <source>
        <dbReference type="EMBL" id="KAF4229385.1"/>
    </source>
</evidence>
<dbReference type="InterPro" id="IPR005811">
    <property type="entry name" value="SUCC_ACL_C"/>
</dbReference>
<dbReference type="InterPro" id="IPR013815">
    <property type="entry name" value="ATP_grasp_subdomain_1"/>
</dbReference>
<dbReference type="InterPro" id="IPR011761">
    <property type="entry name" value="ATP-grasp"/>
</dbReference>
<keyword evidence="10" id="KW-1185">Reference proteome</keyword>
<gene>
    <name evidence="9" type="ORF">CNMCM6805_001504</name>
</gene>
<proteinExistence type="predicted"/>
<evidence type="ECO:0000256" key="3">
    <source>
        <dbReference type="ARBA" id="ARBA00022598"/>
    </source>
</evidence>
<dbReference type="InterPro" id="IPR013650">
    <property type="entry name" value="ATP-grasp_succ-CoA_synth-type"/>
</dbReference>
<dbReference type="EMBL" id="JAAAPX010000134">
    <property type="protein sequence ID" value="KAF4229385.1"/>
    <property type="molecule type" value="Genomic_DNA"/>
</dbReference>
<keyword evidence="7" id="KW-0732">Signal</keyword>
<keyword evidence="3" id="KW-0436">Ligase</keyword>
<feature type="chain" id="PRO_5044155031" description="ATP-grasp domain-containing protein" evidence="7">
    <location>
        <begin position="26"/>
        <end position="491"/>
    </location>
</feature>
<dbReference type="Pfam" id="PF08442">
    <property type="entry name" value="ATP-grasp_2"/>
    <property type="match status" value="1"/>
</dbReference>
<dbReference type="Pfam" id="PF00549">
    <property type="entry name" value="Ligase_CoA"/>
    <property type="match status" value="1"/>
</dbReference>
<dbReference type="SUPFAM" id="SSF52210">
    <property type="entry name" value="Succinyl-CoA synthetase domains"/>
    <property type="match status" value="1"/>
</dbReference>
<dbReference type="UniPathway" id="UPA00223">
    <property type="reaction ID" value="UER00999"/>
</dbReference>
<dbReference type="GO" id="GO:0004775">
    <property type="term" value="F:succinate-CoA ligase (ADP-forming) activity"/>
    <property type="evidence" value="ECO:0007669"/>
    <property type="project" value="TreeGrafter"/>
</dbReference>
<comment type="pathway">
    <text evidence="1">Carbohydrate metabolism; tricarboxylic acid cycle; succinate from succinyl-CoA (ligase route): step 1/1.</text>
</comment>
<comment type="caution">
    <text evidence="9">The sequence shown here is derived from an EMBL/GenBank/DDBJ whole genome shotgun (WGS) entry which is preliminary data.</text>
</comment>
<reference evidence="9" key="2">
    <citation type="submission" date="2020-04" db="EMBL/GenBank/DDBJ databases">
        <authorList>
            <person name="Santos R.A.C."/>
            <person name="Steenwyk J.L."/>
            <person name="Rivero-Menendez O."/>
            <person name="Mead M.E."/>
            <person name="Silva L.P."/>
            <person name="Bastos R.W."/>
            <person name="Alastruey-Izquierdo A."/>
            <person name="Goldman G.H."/>
            <person name="Rokas A."/>
        </authorList>
    </citation>
    <scope>NUCLEOTIDE SEQUENCE</scope>
    <source>
        <strain evidence="9">CNM-CM6805</strain>
    </source>
</reference>
<dbReference type="GO" id="GO:0005524">
    <property type="term" value="F:ATP binding"/>
    <property type="evidence" value="ECO:0007669"/>
    <property type="project" value="UniProtKB-UniRule"/>
</dbReference>
<dbReference type="GO" id="GO:0005739">
    <property type="term" value="C:mitochondrion"/>
    <property type="evidence" value="ECO:0007669"/>
    <property type="project" value="TreeGrafter"/>
</dbReference>
<dbReference type="GO" id="GO:0006104">
    <property type="term" value="P:succinyl-CoA metabolic process"/>
    <property type="evidence" value="ECO:0007669"/>
    <property type="project" value="TreeGrafter"/>
</dbReference>
<dbReference type="GO" id="GO:0042709">
    <property type="term" value="C:succinate-CoA ligase complex"/>
    <property type="evidence" value="ECO:0007669"/>
    <property type="project" value="TreeGrafter"/>
</dbReference>
<evidence type="ECO:0000256" key="7">
    <source>
        <dbReference type="SAM" id="SignalP"/>
    </source>
</evidence>
<dbReference type="GO" id="GO:0006099">
    <property type="term" value="P:tricarboxylic acid cycle"/>
    <property type="evidence" value="ECO:0007669"/>
    <property type="project" value="UniProtKB-UniPathway"/>
</dbReference>
<dbReference type="InterPro" id="IPR017866">
    <property type="entry name" value="Succ-CoA_synthase_bsu_CS"/>
</dbReference>
<evidence type="ECO:0000256" key="1">
    <source>
        <dbReference type="ARBA" id="ARBA00005064"/>
    </source>
</evidence>
<dbReference type="PANTHER" id="PTHR11815">
    <property type="entry name" value="SUCCINYL-COA SYNTHETASE BETA CHAIN"/>
    <property type="match status" value="1"/>
</dbReference>
<dbReference type="GO" id="GO:0046872">
    <property type="term" value="F:metal ion binding"/>
    <property type="evidence" value="ECO:0007669"/>
    <property type="project" value="InterPro"/>
</dbReference>
<evidence type="ECO:0000256" key="4">
    <source>
        <dbReference type="ARBA" id="ARBA00022741"/>
    </source>
</evidence>
<evidence type="ECO:0000256" key="6">
    <source>
        <dbReference type="PROSITE-ProRule" id="PRU00409"/>
    </source>
</evidence>
<dbReference type="OrthoDB" id="1664372at2759"/>
<evidence type="ECO:0000256" key="2">
    <source>
        <dbReference type="ARBA" id="ARBA00022532"/>
    </source>
</evidence>
<dbReference type="AlphaFoldDB" id="A0A8H4GTL3"/>
<evidence type="ECO:0000256" key="5">
    <source>
        <dbReference type="ARBA" id="ARBA00022840"/>
    </source>
</evidence>
<protein>
    <recommendedName>
        <fullName evidence="8">ATP-grasp domain-containing protein</fullName>
    </recommendedName>
</protein>
<accession>A0A8H4GTL3</accession>
<reference evidence="9" key="1">
    <citation type="journal article" date="2020" name="bioRxiv">
        <title>Genomic and phenotypic heterogeneity of clinical isolates of the human pathogens Aspergillus fumigatus, Aspergillus lentulus and Aspergillus fumigatiaffinis.</title>
        <authorList>
            <person name="dos Santos R.A.C."/>
            <person name="Steenwyk J.L."/>
            <person name="Rivero-Menendez O."/>
            <person name="Mead M.E."/>
            <person name="Silva L.P."/>
            <person name="Bastos R.W."/>
            <person name="Alastruey-Izquierdo A."/>
            <person name="Goldman G.H."/>
            <person name="Rokas A."/>
        </authorList>
    </citation>
    <scope>NUCLEOTIDE SEQUENCE</scope>
    <source>
        <strain evidence="9">CNM-CM6805</strain>
    </source>
</reference>
<feature type="signal peptide" evidence="7">
    <location>
        <begin position="1"/>
        <end position="25"/>
    </location>
</feature>
<dbReference type="SUPFAM" id="SSF56059">
    <property type="entry name" value="Glutathione synthetase ATP-binding domain-like"/>
    <property type="match status" value="1"/>
</dbReference>
<keyword evidence="2" id="KW-0816">Tricarboxylic acid cycle</keyword>
<keyword evidence="4 6" id="KW-0547">Nucleotide-binding</keyword>
<dbReference type="InterPro" id="IPR016102">
    <property type="entry name" value="Succinyl-CoA_synth-like"/>
</dbReference>
<dbReference type="Proteomes" id="UP000653565">
    <property type="component" value="Unassembled WGS sequence"/>
</dbReference>
<feature type="domain" description="ATP-grasp" evidence="8">
    <location>
        <begin position="172"/>
        <end position="394"/>
    </location>
</feature>
<dbReference type="PROSITE" id="PS50975">
    <property type="entry name" value="ATP_GRASP"/>
    <property type="match status" value="1"/>
</dbReference>
<dbReference type="PANTHER" id="PTHR11815:SF1">
    <property type="entry name" value="SUCCINATE--COA LIGASE [ADP-FORMING] SUBUNIT BETA, MITOCHONDRIAL"/>
    <property type="match status" value="1"/>
</dbReference>
<dbReference type="Gene3D" id="3.30.1490.20">
    <property type="entry name" value="ATP-grasp fold, A domain"/>
    <property type="match status" value="1"/>
</dbReference>